<name>A0A239AAX2_9BACT</name>
<evidence type="ECO:0000313" key="1">
    <source>
        <dbReference type="EMBL" id="SNR92689.1"/>
    </source>
</evidence>
<accession>A0A239AAX2</accession>
<proteinExistence type="predicted"/>
<evidence type="ECO:0008006" key="3">
    <source>
        <dbReference type="Google" id="ProtNLM"/>
    </source>
</evidence>
<dbReference type="AlphaFoldDB" id="A0A239AAX2"/>
<dbReference type="SUPFAM" id="SSF143100">
    <property type="entry name" value="TTHA1013/TTHA0281-like"/>
    <property type="match status" value="1"/>
</dbReference>
<keyword evidence="2" id="KW-1185">Reference proteome</keyword>
<reference evidence="2" key="1">
    <citation type="submission" date="2017-06" db="EMBL/GenBank/DDBJ databases">
        <authorList>
            <person name="Varghese N."/>
            <person name="Submissions S."/>
        </authorList>
    </citation>
    <scope>NUCLEOTIDE SEQUENCE [LARGE SCALE GENOMIC DNA]</scope>
    <source>
        <strain evidence="2">DSM 28041</strain>
    </source>
</reference>
<sequence>MSTQVLKLTGLIQPGASPGVYVGRIQEIGGIFAQGNTEEEAYQNLLETTAHMIEVYKRPQALALLTSQTHNPALDALPAEEKLEFTLERELASC</sequence>
<dbReference type="Gene3D" id="3.30.160.250">
    <property type="match status" value="1"/>
</dbReference>
<dbReference type="InterPro" id="IPR035069">
    <property type="entry name" value="TTHA1013/TTHA0281-like"/>
</dbReference>
<dbReference type="EMBL" id="FZNS01000011">
    <property type="protein sequence ID" value="SNR92689.1"/>
    <property type="molecule type" value="Genomic_DNA"/>
</dbReference>
<protein>
    <recommendedName>
        <fullName evidence="3">Nuclease of the RNAse H fold, HicB family</fullName>
    </recommendedName>
</protein>
<organism evidence="1 2">
    <name type="scientific">Hymenobacter mucosus</name>
    <dbReference type="NCBI Taxonomy" id="1411120"/>
    <lineage>
        <taxon>Bacteria</taxon>
        <taxon>Pseudomonadati</taxon>
        <taxon>Bacteroidota</taxon>
        <taxon>Cytophagia</taxon>
        <taxon>Cytophagales</taxon>
        <taxon>Hymenobacteraceae</taxon>
        <taxon>Hymenobacter</taxon>
    </lineage>
</organism>
<dbReference type="Proteomes" id="UP000198310">
    <property type="component" value="Unassembled WGS sequence"/>
</dbReference>
<dbReference type="RefSeq" id="WP_143437220.1">
    <property type="nucleotide sequence ID" value="NZ_FZNS01000011.1"/>
</dbReference>
<evidence type="ECO:0000313" key="2">
    <source>
        <dbReference type="Proteomes" id="UP000198310"/>
    </source>
</evidence>
<gene>
    <name evidence="1" type="ORF">SAMN06269173_111115</name>
</gene>